<dbReference type="AlphaFoldDB" id="A0A8X6UHK7"/>
<organism evidence="1 2">
    <name type="scientific">Nephila pilipes</name>
    <name type="common">Giant wood spider</name>
    <name type="synonym">Nephila maculata</name>
    <dbReference type="NCBI Taxonomy" id="299642"/>
    <lineage>
        <taxon>Eukaryota</taxon>
        <taxon>Metazoa</taxon>
        <taxon>Ecdysozoa</taxon>
        <taxon>Arthropoda</taxon>
        <taxon>Chelicerata</taxon>
        <taxon>Arachnida</taxon>
        <taxon>Araneae</taxon>
        <taxon>Araneomorphae</taxon>
        <taxon>Entelegynae</taxon>
        <taxon>Araneoidea</taxon>
        <taxon>Nephilidae</taxon>
        <taxon>Nephila</taxon>
    </lineage>
</organism>
<proteinExistence type="predicted"/>
<accession>A0A8X6UHK7</accession>
<name>A0A8X6UHK7_NEPPI</name>
<gene>
    <name evidence="1" type="ORF">NPIL_113561</name>
</gene>
<evidence type="ECO:0000313" key="2">
    <source>
        <dbReference type="Proteomes" id="UP000887013"/>
    </source>
</evidence>
<reference evidence="1" key="1">
    <citation type="submission" date="2020-08" db="EMBL/GenBank/DDBJ databases">
        <title>Multicomponent nature underlies the extraordinary mechanical properties of spider dragline silk.</title>
        <authorList>
            <person name="Kono N."/>
            <person name="Nakamura H."/>
            <person name="Mori M."/>
            <person name="Yoshida Y."/>
            <person name="Ohtoshi R."/>
            <person name="Malay A.D."/>
            <person name="Moran D.A.P."/>
            <person name="Tomita M."/>
            <person name="Numata K."/>
            <person name="Arakawa K."/>
        </authorList>
    </citation>
    <scope>NUCLEOTIDE SEQUENCE</scope>
</reference>
<comment type="caution">
    <text evidence="1">The sequence shown here is derived from an EMBL/GenBank/DDBJ whole genome shotgun (WGS) entry which is preliminary data.</text>
</comment>
<protein>
    <submittedName>
        <fullName evidence="1">Uncharacterized protein</fullName>
    </submittedName>
</protein>
<sequence length="125" mass="14709">MGCLPICGLLEGLLIMDQKFKERFIERRNRGCFLLQLQKEPNERWLFDKPNFVFSENEKANIMGKDSSNSHFPLENYLNYLEISSTRVKFNQPHLGMTGILQLHSAERLDFREKDLSRRCALMVL</sequence>
<evidence type="ECO:0000313" key="1">
    <source>
        <dbReference type="EMBL" id="GFU33648.1"/>
    </source>
</evidence>
<dbReference type="Proteomes" id="UP000887013">
    <property type="component" value="Unassembled WGS sequence"/>
</dbReference>
<dbReference type="EMBL" id="BMAW01034088">
    <property type="protein sequence ID" value="GFU33648.1"/>
    <property type="molecule type" value="Genomic_DNA"/>
</dbReference>
<keyword evidence="2" id="KW-1185">Reference proteome</keyword>